<dbReference type="AlphaFoldDB" id="A0A2N3XWG6"/>
<evidence type="ECO:0000259" key="5">
    <source>
        <dbReference type="PROSITE" id="PS50987"/>
    </source>
</evidence>
<dbReference type="CDD" id="cd00090">
    <property type="entry name" value="HTH_ARSR"/>
    <property type="match status" value="1"/>
</dbReference>
<sequence length="187" mass="20031">MERPRPQAAVRAPARPPQPQSGDPASRLAGKETMPAVSPDSEPARSTAGLALDSTADHVHSPERAARPVPLRDQRILVEAGELLRALAAPVRIAIVLQLREAERCVHELVDALGVAQPLISQHLRVLKSAGVVHGERHGREVVYRLVDEHLAHIVVDAAAHAEEISGTRSHGPAPRSIASQQETETA</sequence>
<feature type="region of interest" description="Disordered" evidence="4">
    <location>
        <begin position="165"/>
        <end position="187"/>
    </location>
</feature>
<evidence type="ECO:0000256" key="1">
    <source>
        <dbReference type="ARBA" id="ARBA00023015"/>
    </source>
</evidence>
<dbReference type="GO" id="GO:0003700">
    <property type="term" value="F:DNA-binding transcription factor activity"/>
    <property type="evidence" value="ECO:0007669"/>
    <property type="project" value="InterPro"/>
</dbReference>
<dbReference type="NCBIfam" id="NF033788">
    <property type="entry name" value="HTH_metalloreg"/>
    <property type="match status" value="1"/>
</dbReference>
<evidence type="ECO:0000256" key="3">
    <source>
        <dbReference type="ARBA" id="ARBA00023163"/>
    </source>
</evidence>
<feature type="region of interest" description="Disordered" evidence="4">
    <location>
        <begin position="1"/>
        <end position="47"/>
    </location>
</feature>
<dbReference type="InterPro" id="IPR001845">
    <property type="entry name" value="HTH_ArsR_DNA-bd_dom"/>
</dbReference>
<dbReference type="InterPro" id="IPR036388">
    <property type="entry name" value="WH-like_DNA-bd_sf"/>
</dbReference>
<evidence type="ECO:0000313" key="7">
    <source>
        <dbReference type="Proteomes" id="UP000233786"/>
    </source>
</evidence>
<dbReference type="InterPro" id="IPR011991">
    <property type="entry name" value="ArsR-like_HTH"/>
</dbReference>
<dbReference type="Gene3D" id="1.10.10.10">
    <property type="entry name" value="Winged helix-like DNA-binding domain superfamily/Winged helix DNA-binding domain"/>
    <property type="match status" value="1"/>
</dbReference>
<feature type="compositionally biased region" description="Low complexity" evidence="4">
    <location>
        <begin position="1"/>
        <end position="13"/>
    </location>
</feature>
<dbReference type="Proteomes" id="UP000233786">
    <property type="component" value="Unassembled WGS sequence"/>
</dbReference>
<dbReference type="SMART" id="SM00418">
    <property type="entry name" value="HTH_ARSR"/>
    <property type="match status" value="1"/>
</dbReference>
<dbReference type="STRING" id="994479.GCA_000194155_02832"/>
<keyword evidence="1" id="KW-0805">Transcription regulation</keyword>
<accession>A0A2N3XWG6</accession>
<proteinExistence type="predicted"/>
<organism evidence="6 7">
    <name type="scientific">Saccharopolyspora spinosa</name>
    <dbReference type="NCBI Taxonomy" id="60894"/>
    <lineage>
        <taxon>Bacteria</taxon>
        <taxon>Bacillati</taxon>
        <taxon>Actinomycetota</taxon>
        <taxon>Actinomycetes</taxon>
        <taxon>Pseudonocardiales</taxon>
        <taxon>Pseudonocardiaceae</taxon>
        <taxon>Saccharopolyspora</taxon>
    </lineage>
</organism>
<evidence type="ECO:0000256" key="4">
    <source>
        <dbReference type="SAM" id="MobiDB-lite"/>
    </source>
</evidence>
<dbReference type="Pfam" id="PF01022">
    <property type="entry name" value="HTH_5"/>
    <property type="match status" value="1"/>
</dbReference>
<dbReference type="GO" id="GO:0003677">
    <property type="term" value="F:DNA binding"/>
    <property type="evidence" value="ECO:0007669"/>
    <property type="project" value="UniProtKB-KW"/>
</dbReference>
<keyword evidence="3" id="KW-0804">Transcription</keyword>
<protein>
    <submittedName>
        <fullName evidence="6">ArsR family transcriptional regulator</fullName>
    </submittedName>
</protein>
<dbReference type="InterPro" id="IPR051011">
    <property type="entry name" value="Metal_resp_trans_reg"/>
</dbReference>
<keyword evidence="7" id="KW-1185">Reference proteome</keyword>
<dbReference type="SUPFAM" id="SSF46785">
    <property type="entry name" value="Winged helix' DNA-binding domain"/>
    <property type="match status" value="1"/>
</dbReference>
<dbReference type="PANTHER" id="PTHR43132:SF6">
    <property type="entry name" value="HTH-TYPE TRANSCRIPTIONAL REPRESSOR CZRA"/>
    <property type="match status" value="1"/>
</dbReference>
<dbReference type="PANTHER" id="PTHR43132">
    <property type="entry name" value="ARSENICAL RESISTANCE OPERON REPRESSOR ARSR-RELATED"/>
    <property type="match status" value="1"/>
</dbReference>
<dbReference type="EMBL" id="PJNB01000001">
    <property type="protein sequence ID" value="PKW14951.1"/>
    <property type="molecule type" value="Genomic_DNA"/>
</dbReference>
<dbReference type="PRINTS" id="PR00778">
    <property type="entry name" value="HTHARSR"/>
</dbReference>
<dbReference type="InterPro" id="IPR036390">
    <property type="entry name" value="WH_DNA-bd_sf"/>
</dbReference>
<name>A0A2N3XWG6_SACSN</name>
<reference evidence="6" key="1">
    <citation type="submission" date="2017-12" db="EMBL/GenBank/DDBJ databases">
        <title>Sequencing the genomes of 1000 Actinobacteria strains.</title>
        <authorList>
            <person name="Klenk H.-P."/>
        </authorList>
    </citation>
    <scope>NUCLEOTIDE SEQUENCE [LARGE SCALE GENOMIC DNA]</scope>
    <source>
        <strain evidence="6">DSM 44228</strain>
    </source>
</reference>
<gene>
    <name evidence="6" type="ORF">A8926_2607</name>
</gene>
<feature type="compositionally biased region" description="Polar residues" evidence="4">
    <location>
        <begin position="178"/>
        <end position="187"/>
    </location>
</feature>
<feature type="domain" description="HTH arsR-type" evidence="5">
    <location>
        <begin position="72"/>
        <end position="166"/>
    </location>
</feature>
<evidence type="ECO:0000256" key="2">
    <source>
        <dbReference type="ARBA" id="ARBA00023125"/>
    </source>
</evidence>
<dbReference type="PROSITE" id="PS50987">
    <property type="entry name" value="HTH_ARSR_2"/>
    <property type="match status" value="1"/>
</dbReference>
<keyword evidence="2" id="KW-0238">DNA-binding</keyword>
<evidence type="ECO:0000313" key="6">
    <source>
        <dbReference type="EMBL" id="PKW14951.1"/>
    </source>
</evidence>
<comment type="caution">
    <text evidence="6">The sequence shown here is derived from an EMBL/GenBank/DDBJ whole genome shotgun (WGS) entry which is preliminary data.</text>
</comment>